<dbReference type="EMBL" id="LTBC01000003">
    <property type="protein sequence ID" value="KYH32790.1"/>
    <property type="molecule type" value="Genomic_DNA"/>
</dbReference>
<accession>A0A151AYZ8</accession>
<dbReference type="AlphaFoldDB" id="A0A151AYZ8"/>
<dbReference type="PANTHER" id="PTHR32114:SF2">
    <property type="entry name" value="ABC TRANSPORTER ABCH.3"/>
    <property type="match status" value="1"/>
</dbReference>
<dbReference type="Gene3D" id="3.40.50.300">
    <property type="entry name" value="P-loop containing nucleotide triphosphate hydrolases"/>
    <property type="match status" value="2"/>
</dbReference>
<protein>
    <recommendedName>
        <fullName evidence="3">Nuclease SbcCD subunit C</fullName>
    </recommendedName>
</protein>
<dbReference type="InterPro" id="IPR027417">
    <property type="entry name" value="P-loop_NTPase"/>
</dbReference>
<evidence type="ECO:0000313" key="6">
    <source>
        <dbReference type="Proteomes" id="UP000075670"/>
    </source>
</evidence>
<dbReference type="RefSeq" id="WP_062283232.1">
    <property type="nucleotide sequence ID" value="NZ_LTBC01000003.1"/>
</dbReference>
<feature type="domain" description="Rad50/SbcC-type AAA" evidence="4">
    <location>
        <begin position="283"/>
        <end position="619"/>
    </location>
</feature>
<dbReference type="PANTHER" id="PTHR32114">
    <property type="entry name" value="ABC TRANSPORTER ABCH.3"/>
    <property type="match status" value="1"/>
</dbReference>
<dbReference type="OrthoDB" id="7029750at2"/>
<gene>
    <name evidence="5" type="primary">recF_2</name>
    <name evidence="5" type="ORF">MOMUL_13920</name>
</gene>
<dbReference type="SUPFAM" id="SSF52540">
    <property type="entry name" value="P-loop containing nucleoside triphosphate hydrolases"/>
    <property type="match status" value="1"/>
</dbReference>
<comment type="caution">
    <text evidence="5">The sequence shown here is derived from an EMBL/GenBank/DDBJ whole genome shotgun (WGS) entry which is preliminary data.</text>
</comment>
<evidence type="ECO:0000313" key="5">
    <source>
        <dbReference type="EMBL" id="KYH32790.1"/>
    </source>
</evidence>
<dbReference type="GO" id="GO:0006302">
    <property type="term" value="P:double-strand break repair"/>
    <property type="evidence" value="ECO:0007669"/>
    <property type="project" value="InterPro"/>
</dbReference>
<comment type="subunit">
    <text evidence="2">Heterodimer of SbcC and SbcD.</text>
</comment>
<sequence>MIVIENTKKKEQVLSALKQFLQVRSGELDLQMVIYEAGSIYEPRFIRIKQKPITIQYDMLVLDSKGSLIGLFYYFDNDPGTFIKDIIYKAGLLRSFLEEQSRKEGWLPWAVHLFLILDGAKNDEYYKTLHLMNKNSRVLDLVGISSIQYTDNLMRYIQQYIKKENSIRKEVVWDCERFFAPFLFSLRGVGKGDFQGHRQRWRQIVHDELKATFEIGEESDTNYVVPLQLKETIRKNFQKLADELLPKDFGGAAGESLTLKRINKVEIKQFRRLNSLNSCFCEYNVLYGPNGAGKTSLLEALELAITGGVARLDQMKLNPEKRKGILNNPTGDVEITICKTSSTASAGKKTLPLEIGQGNNKYFAADVFKNFCLSQAGLRDFITSDDPAREGKLLEVTGLTMDVDRVFDNVYEEIKPKIQKGLAVLEGGKVIINKNQLDLTDRFFQSVEKVLNPAFLSMTNEINKLQIAVGLASEGPGQELRDKIDVLLVTIGQMRKVIDEIKSSLKSGEPVAGQQVEWLEQLKGEAMGVLDDLVPYKQRLSQVLHDIGPLEVALKQKLGQKPGEKPDRQRETMQQKIAQKEEERNIARRLYKAVLDYLEAVSAYEKAVKAINQFRKAMEDSLRDRDTVSQIDIKDELRQQFEQVWGQLTVAEKEFPVLAPLAVPGGDYAYNFERAGNQLREIISRVEEELSSLKQLISKTPVTTSEKLDEEANKLLEELKPWLHIDELTDDYAGRLVESTRIVDLRNLSRKLDELTRSVIITVDLDELKQLLVHYFDPPQDSDEQFAGTCYWLYKWKLMHDKKAGVQEAFGRAFNRIIQDDVETVFREILWALTAVSWTYPVPLMEKTSGKNAGISLKVQGPDGPLNAIYNTAEQNLVCLAWFFTAYLYLGSINSKVLILDDPFQSLDDINLNNFVRNLDRLLHFVGAEQVIISLHQPAIAEYMFEIQAQQKPPADQQDEGVSLLSLWRKEKLASDIAPVMRARRKPLSLEGLKKHLDPMFQGSFWRDAVGR</sequence>
<dbReference type="Pfam" id="PF13476">
    <property type="entry name" value="AAA_23"/>
    <property type="match status" value="1"/>
</dbReference>
<dbReference type="Proteomes" id="UP000075670">
    <property type="component" value="Unassembled WGS sequence"/>
</dbReference>
<reference evidence="5 6" key="1">
    <citation type="submission" date="2016-02" db="EMBL/GenBank/DDBJ databases">
        <title>Genome sequence of Moorella mulderi DSM 14980.</title>
        <authorList>
            <person name="Poehlein A."/>
            <person name="Daniel R."/>
        </authorList>
    </citation>
    <scope>NUCLEOTIDE SEQUENCE [LARGE SCALE GENOMIC DNA]</scope>
    <source>
        <strain evidence="5 6">DSM 14980</strain>
    </source>
</reference>
<evidence type="ECO:0000256" key="2">
    <source>
        <dbReference type="ARBA" id="ARBA00011322"/>
    </source>
</evidence>
<keyword evidence="6" id="KW-1185">Reference proteome</keyword>
<dbReference type="PATRIC" id="fig|1122241.3.peg.1465"/>
<evidence type="ECO:0000256" key="1">
    <source>
        <dbReference type="ARBA" id="ARBA00006930"/>
    </source>
</evidence>
<dbReference type="InterPro" id="IPR038729">
    <property type="entry name" value="Rad50/SbcC_AAA"/>
</dbReference>
<comment type="similarity">
    <text evidence="1">Belongs to the SMC family. SbcC subfamily.</text>
</comment>
<name>A0A151AYZ8_9FIRM</name>
<evidence type="ECO:0000256" key="3">
    <source>
        <dbReference type="ARBA" id="ARBA00013368"/>
    </source>
</evidence>
<organism evidence="5 6">
    <name type="scientific">Moorella mulderi DSM 14980</name>
    <dbReference type="NCBI Taxonomy" id="1122241"/>
    <lineage>
        <taxon>Bacteria</taxon>
        <taxon>Bacillati</taxon>
        <taxon>Bacillota</taxon>
        <taxon>Clostridia</taxon>
        <taxon>Neomoorellales</taxon>
        <taxon>Neomoorellaceae</taxon>
        <taxon>Neomoorella</taxon>
    </lineage>
</organism>
<proteinExistence type="inferred from homology"/>
<evidence type="ECO:0000259" key="4">
    <source>
        <dbReference type="Pfam" id="PF13476"/>
    </source>
</evidence>
<dbReference type="GO" id="GO:0016887">
    <property type="term" value="F:ATP hydrolysis activity"/>
    <property type="evidence" value="ECO:0007669"/>
    <property type="project" value="InterPro"/>
</dbReference>